<dbReference type="RefSeq" id="WP_202957421.1">
    <property type="nucleotide sequence ID" value="NZ_JAPCID010000018.1"/>
</dbReference>
<sequence length="529" mass="58792">MSISGDWDRRISRRTLLRTGGTLAAGVVLAPTIARATSSSSVDGNPFSLGVASGDPTPDGVVLWTRLAPQPELALGGMRPERCAVQYEVALDEQFKFPVRKGVEYAVPEWAHSVHVEVAGLLPAREYFYRFKWGTNVSPVGRTRTAPPPLHANRELTFAFVSCHNWANGYFNVYDDIVRRDPQFVVHLGDYIYEGPGGTAPFRPHLPAVRLASLSDFRIRHAQYKTDPDLQKVHAALPFFMTWDDHEVDNNYAGLVSGTGEVPPEQFPAVRAAAYKAYYEHMPLRKTAVPSAGTGMMMFRTIQWGRLASFYAIDGRQYRSPNADPTSPRGANGYTPSELDPNRTMLGAEQMSWLLNELSTTKAGWNILANNKAFSPFDRDTALNSVEFNSPDNWDGYVADRQKILATLAERRTPNPIVITGDSHNNWVRNVPPDFNRLDGAPVATEFMGTSLSTAGNTPNPFVRWNNDANNPHLLFRNNQRGYVECSMTPQSWTSRFRIVTEVEKRVYGTATTLATFGVESGKAGAIRM</sequence>
<feature type="domain" description="Phospholipase D N-terminal" evidence="3">
    <location>
        <begin position="49"/>
        <end position="145"/>
    </location>
</feature>
<dbReference type="InterPro" id="IPR006311">
    <property type="entry name" value="TAT_signal"/>
</dbReference>
<evidence type="ECO:0000313" key="5">
    <source>
        <dbReference type="Proteomes" id="UP001147700"/>
    </source>
</evidence>
<proteinExistence type="predicted"/>
<dbReference type="CDD" id="cd07389">
    <property type="entry name" value="MPP_PhoD"/>
    <property type="match status" value="1"/>
</dbReference>
<dbReference type="InterPro" id="IPR029052">
    <property type="entry name" value="Metallo-depent_PP-like"/>
</dbReference>
<reference evidence="4" key="1">
    <citation type="submission" date="2022-10" db="EMBL/GenBank/DDBJ databases">
        <title>The WGS of Solirubrobacter sp. CPCC 204708.</title>
        <authorList>
            <person name="Jiang Z."/>
        </authorList>
    </citation>
    <scope>NUCLEOTIDE SEQUENCE</scope>
    <source>
        <strain evidence="4">CPCC 204708</strain>
    </source>
</reference>
<dbReference type="PANTHER" id="PTHR43606:SF2">
    <property type="entry name" value="ALKALINE PHOSPHATASE FAMILY PROTEIN (AFU_ORTHOLOGUE AFUA_5G03860)"/>
    <property type="match status" value="1"/>
</dbReference>
<evidence type="ECO:0000256" key="1">
    <source>
        <dbReference type="SAM" id="MobiDB-lite"/>
    </source>
</evidence>
<evidence type="ECO:0000313" key="4">
    <source>
        <dbReference type="EMBL" id="MDA0138716.1"/>
    </source>
</evidence>
<dbReference type="SUPFAM" id="SSF56300">
    <property type="entry name" value="Metallo-dependent phosphatases"/>
    <property type="match status" value="1"/>
</dbReference>
<feature type="domain" description="PhoD-like phosphatase metallophosphatase" evidence="2">
    <location>
        <begin position="158"/>
        <end position="497"/>
    </location>
</feature>
<evidence type="ECO:0000259" key="3">
    <source>
        <dbReference type="Pfam" id="PF16655"/>
    </source>
</evidence>
<comment type="caution">
    <text evidence="4">The sequence shown here is derived from an EMBL/GenBank/DDBJ whole genome shotgun (WGS) entry which is preliminary data.</text>
</comment>
<dbReference type="PROSITE" id="PS51318">
    <property type="entry name" value="TAT"/>
    <property type="match status" value="1"/>
</dbReference>
<evidence type="ECO:0000259" key="2">
    <source>
        <dbReference type="Pfam" id="PF09423"/>
    </source>
</evidence>
<dbReference type="Gene3D" id="2.60.40.380">
    <property type="entry name" value="Purple acid phosphatase-like, N-terminal"/>
    <property type="match status" value="1"/>
</dbReference>
<dbReference type="EMBL" id="JAPCID010000018">
    <property type="protein sequence ID" value="MDA0138716.1"/>
    <property type="molecule type" value="Genomic_DNA"/>
</dbReference>
<dbReference type="Proteomes" id="UP001147700">
    <property type="component" value="Unassembled WGS sequence"/>
</dbReference>
<organism evidence="4 5">
    <name type="scientific">Solirubrobacter deserti</name>
    <dbReference type="NCBI Taxonomy" id="2282478"/>
    <lineage>
        <taxon>Bacteria</taxon>
        <taxon>Bacillati</taxon>
        <taxon>Actinomycetota</taxon>
        <taxon>Thermoleophilia</taxon>
        <taxon>Solirubrobacterales</taxon>
        <taxon>Solirubrobacteraceae</taxon>
        <taxon>Solirubrobacter</taxon>
    </lineage>
</organism>
<gene>
    <name evidence="4" type="ORF">OJ962_14525</name>
</gene>
<dbReference type="PANTHER" id="PTHR43606">
    <property type="entry name" value="PHOSPHATASE, PUTATIVE (AFU_ORTHOLOGUE AFUA_6G08710)-RELATED"/>
    <property type="match status" value="1"/>
</dbReference>
<dbReference type="Pfam" id="PF09423">
    <property type="entry name" value="PhoD"/>
    <property type="match status" value="1"/>
</dbReference>
<dbReference type="InterPro" id="IPR018946">
    <property type="entry name" value="PhoD-like_MPP"/>
</dbReference>
<name>A0ABT4RJI6_9ACTN</name>
<accession>A0ABT4RJI6</accession>
<dbReference type="Gene3D" id="3.60.21.70">
    <property type="entry name" value="PhoD-like phosphatase"/>
    <property type="match status" value="1"/>
</dbReference>
<feature type="region of interest" description="Disordered" evidence="1">
    <location>
        <begin position="319"/>
        <end position="338"/>
    </location>
</feature>
<dbReference type="InterPro" id="IPR032093">
    <property type="entry name" value="PhoD_N"/>
</dbReference>
<dbReference type="InterPro" id="IPR038607">
    <property type="entry name" value="PhoD-like_sf"/>
</dbReference>
<dbReference type="Pfam" id="PF16655">
    <property type="entry name" value="PhoD_N"/>
    <property type="match status" value="1"/>
</dbReference>
<protein>
    <submittedName>
        <fullName evidence="4">Alkaline phosphatase D family protein</fullName>
    </submittedName>
</protein>
<dbReference type="InterPro" id="IPR052900">
    <property type="entry name" value="Phospholipid_Metab_Enz"/>
</dbReference>
<keyword evidence="5" id="KW-1185">Reference proteome</keyword>